<evidence type="ECO:0000313" key="1">
    <source>
        <dbReference type="EMBL" id="BAW19081.1"/>
    </source>
</evidence>
<dbReference type="Proteomes" id="UP000222831">
    <property type="component" value="Segment"/>
</dbReference>
<proteinExistence type="predicted"/>
<dbReference type="KEGG" id="vg:40074502"/>
<dbReference type="RefSeq" id="YP_009598800.1">
    <property type="nucleotide sequence ID" value="NC_041911.1"/>
</dbReference>
<protein>
    <submittedName>
        <fullName evidence="1">Uncharacterized protein</fullName>
    </submittedName>
</protein>
<accession>A0A1L7N0T1</accession>
<keyword evidence="2" id="KW-1185">Reference proteome</keyword>
<organism evidence="1 2">
    <name type="scientific">Ralstonia phage RP12</name>
    <dbReference type="NCBI Taxonomy" id="1923889"/>
    <lineage>
        <taxon>Viruses</taxon>
        <taxon>Duplodnaviria</taxon>
        <taxon>Heunggongvirae</taxon>
        <taxon>Uroviricota</taxon>
        <taxon>Caudoviricetes</taxon>
        <taxon>Chimalliviridae</taxon>
        <taxon>Ripduovirus</taxon>
        <taxon>Ripduovirus RP12</taxon>
    </lineage>
</organism>
<dbReference type="EMBL" id="AP017924">
    <property type="protein sequence ID" value="BAW19081.1"/>
    <property type="molecule type" value="Genomic_DNA"/>
</dbReference>
<sequence>MNALNKIDRISHAILAFFNMAEEAPAPKVVAPVKEEIFEVKSVEYYTNLTVHIAALDKELRRVQGFLRSSIGLSWKQERDLAYYIDYAVAFKQAFKQGLETAKLTRSKSDKNWRYTLEIFDHADQLARSISYTVEVDSSRYV</sequence>
<dbReference type="GeneID" id="40074502"/>
<reference evidence="1 2" key="1">
    <citation type="submission" date="2016-12" db="EMBL/GenBank/DDBJ databases">
        <title>Characterization of two jumbo phages RP12 and RP31 infecting the phytopathogen Ralstonia solanacearum.</title>
        <authorList>
            <person name="Kawasaki T."/>
            <person name="Yoshikawa G."/>
            <person name="Ogata H."/>
            <person name="Yamada T."/>
        </authorList>
    </citation>
    <scope>NUCLEOTIDE SEQUENCE [LARGE SCALE GENOMIC DNA]</scope>
    <source>
        <strain evidence="1 2">RP12</strain>
    </source>
</reference>
<evidence type="ECO:0000313" key="2">
    <source>
        <dbReference type="Proteomes" id="UP000222831"/>
    </source>
</evidence>
<name>A0A1L7N0T1_9CAUD</name>